<dbReference type="AlphaFoldDB" id="A0A1H2NE58"/>
<keyword evidence="1" id="KW-0472">Membrane</keyword>
<sequence length="189" mass="19347">MPSDGAAATSRELAGGTPVPTAVLPGVVTGAASALAAMVVFQLVRLGFWVAGRVTVHAGATAPVGLPSGGAFIGRELLPSLISLGPALLAGALLGGLVGLVITQTWDRQGPLRAALTGALVTFVVALIINATVLGRHRTSPLTYERWSHLVGYPSALFVVVFAGVGGWLYVSRAREAAAPTTFDLRERV</sequence>
<protein>
    <submittedName>
        <fullName evidence="2">Uncharacterized protein</fullName>
    </submittedName>
</protein>
<keyword evidence="1" id="KW-1133">Transmembrane helix</keyword>
<dbReference type="STRING" id="546874.SAMN04488544_3819"/>
<feature type="transmembrane region" description="Helical" evidence="1">
    <location>
        <begin position="114"/>
        <end position="133"/>
    </location>
</feature>
<accession>A0A1H2NE58</accession>
<dbReference type="OrthoDB" id="9837222at2"/>
<organism evidence="2 3">
    <name type="scientific">Microlunatus sagamiharensis</name>
    <dbReference type="NCBI Taxonomy" id="546874"/>
    <lineage>
        <taxon>Bacteria</taxon>
        <taxon>Bacillati</taxon>
        <taxon>Actinomycetota</taxon>
        <taxon>Actinomycetes</taxon>
        <taxon>Propionibacteriales</taxon>
        <taxon>Propionibacteriaceae</taxon>
        <taxon>Microlunatus</taxon>
    </lineage>
</organism>
<feature type="transmembrane region" description="Helical" evidence="1">
    <location>
        <begin position="153"/>
        <end position="171"/>
    </location>
</feature>
<evidence type="ECO:0000313" key="2">
    <source>
        <dbReference type="EMBL" id="SDV03568.1"/>
    </source>
</evidence>
<reference evidence="3" key="1">
    <citation type="submission" date="2016-10" db="EMBL/GenBank/DDBJ databases">
        <authorList>
            <person name="Varghese N."/>
            <person name="Submissions S."/>
        </authorList>
    </citation>
    <scope>NUCLEOTIDE SEQUENCE [LARGE SCALE GENOMIC DNA]</scope>
    <source>
        <strain evidence="3">DSM 21743</strain>
    </source>
</reference>
<dbReference type="EMBL" id="LT629799">
    <property type="protein sequence ID" value="SDV03568.1"/>
    <property type="molecule type" value="Genomic_DNA"/>
</dbReference>
<name>A0A1H2NE58_9ACTN</name>
<proteinExistence type="predicted"/>
<keyword evidence="3" id="KW-1185">Reference proteome</keyword>
<feature type="transmembrane region" description="Helical" evidence="1">
    <location>
        <begin position="22"/>
        <end position="44"/>
    </location>
</feature>
<keyword evidence="1" id="KW-0812">Transmembrane</keyword>
<feature type="transmembrane region" description="Helical" evidence="1">
    <location>
        <begin position="80"/>
        <end position="102"/>
    </location>
</feature>
<dbReference type="RefSeq" id="WP_091078150.1">
    <property type="nucleotide sequence ID" value="NZ_LT629799.1"/>
</dbReference>
<dbReference type="Proteomes" id="UP000198825">
    <property type="component" value="Chromosome I"/>
</dbReference>
<evidence type="ECO:0000256" key="1">
    <source>
        <dbReference type="SAM" id="Phobius"/>
    </source>
</evidence>
<evidence type="ECO:0000313" key="3">
    <source>
        <dbReference type="Proteomes" id="UP000198825"/>
    </source>
</evidence>
<gene>
    <name evidence="2" type="ORF">SAMN04488544_3819</name>
</gene>
<feature type="transmembrane region" description="Helical" evidence="1">
    <location>
        <begin position="56"/>
        <end position="74"/>
    </location>
</feature>